<evidence type="ECO:0000256" key="1">
    <source>
        <dbReference type="SAM" id="Phobius"/>
    </source>
</evidence>
<protein>
    <recommendedName>
        <fullName evidence="4">DUF1640 domain-containing protein</fullName>
    </recommendedName>
</protein>
<name>A0A844DBW0_9BURK</name>
<evidence type="ECO:0008006" key="4">
    <source>
        <dbReference type="Google" id="ProtNLM"/>
    </source>
</evidence>
<feature type="transmembrane region" description="Helical" evidence="1">
    <location>
        <begin position="123"/>
        <end position="147"/>
    </location>
</feature>
<keyword evidence="1" id="KW-1133">Transmembrane helix</keyword>
<keyword evidence="1" id="KW-0472">Membrane</keyword>
<evidence type="ECO:0000313" key="2">
    <source>
        <dbReference type="EMBL" id="MRW84794.1"/>
    </source>
</evidence>
<dbReference type="RefSeq" id="WP_154357851.1">
    <property type="nucleotide sequence ID" value="NZ_WKJL01000007.1"/>
</dbReference>
<keyword evidence="3" id="KW-1185">Reference proteome</keyword>
<accession>A0A844DBW0</accession>
<sequence>MANDKSMELRVALQEHQMEMLMDIVRDIQANYVTKAELKESVAELKSYVEQRFASKDDLTRFATKEDLARFATKEDLTRFATKEDLARFATKEDLSRFATKEDLSHFATKEDLERTQQSTRNWMITVVLSVTALQFAIQYAMFQLYIQIH</sequence>
<gene>
    <name evidence="2" type="ORF">GJ698_11930</name>
</gene>
<keyword evidence="1" id="KW-0812">Transmembrane</keyword>
<dbReference type="EMBL" id="WKJL01000007">
    <property type="protein sequence ID" value="MRW84794.1"/>
    <property type="molecule type" value="Genomic_DNA"/>
</dbReference>
<comment type="caution">
    <text evidence="2">The sequence shown here is derived from an EMBL/GenBank/DDBJ whole genome shotgun (WGS) entry which is preliminary data.</text>
</comment>
<organism evidence="2 3">
    <name type="scientific">Duganella aquatilis</name>
    <dbReference type="NCBI Taxonomy" id="2666082"/>
    <lineage>
        <taxon>Bacteria</taxon>
        <taxon>Pseudomonadati</taxon>
        <taxon>Pseudomonadota</taxon>
        <taxon>Betaproteobacteria</taxon>
        <taxon>Burkholderiales</taxon>
        <taxon>Oxalobacteraceae</taxon>
        <taxon>Telluria group</taxon>
        <taxon>Duganella</taxon>
    </lineage>
</organism>
<reference evidence="2 3" key="1">
    <citation type="submission" date="2019-11" db="EMBL/GenBank/DDBJ databases">
        <title>Novel species isolated from a subtropical stream in China.</title>
        <authorList>
            <person name="Lu H."/>
        </authorList>
    </citation>
    <scope>NUCLEOTIDE SEQUENCE [LARGE SCALE GENOMIC DNA]</scope>
    <source>
        <strain evidence="2 3">FT26W</strain>
    </source>
</reference>
<dbReference type="Proteomes" id="UP000439986">
    <property type="component" value="Unassembled WGS sequence"/>
</dbReference>
<dbReference type="AlphaFoldDB" id="A0A844DBW0"/>
<proteinExistence type="predicted"/>
<evidence type="ECO:0000313" key="3">
    <source>
        <dbReference type="Proteomes" id="UP000439986"/>
    </source>
</evidence>